<keyword evidence="2" id="KW-1185">Reference proteome</keyword>
<evidence type="ECO:0000313" key="2">
    <source>
        <dbReference type="Proteomes" id="UP001165960"/>
    </source>
</evidence>
<keyword evidence="1" id="KW-0808">Transferase</keyword>
<name>A0ACC2URQ4_9FUNG</name>
<accession>A0ACC2URQ4</accession>
<keyword evidence="1" id="KW-0418">Kinase</keyword>
<evidence type="ECO:0000313" key="1">
    <source>
        <dbReference type="EMBL" id="KAJ9089281.1"/>
    </source>
</evidence>
<sequence length="242" mass="27628">MKTPKTSTFVSRLYSLLDDDTYADVVEWCKQGENFVIKDLKLFKTRLLNGYFTNINYPSFARQLKMYGFSQVSDARTQKLPSGQRWFRHPQFHKGNKDQLFLVKRIATTKPSALIIPVEPEFLDPICTFQHLNSPALTENYSTFPSAQPSSPLESKSCKFCARGMNTEAYLFLHACAVSPKPAFESLPTSRVGSSKLHYLTPPQSLEGSLDFSLPSQYSYNIFPRHVSPSQLHNWDEVELKL</sequence>
<gene>
    <name evidence="1" type="primary">SKN7_6</name>
    <name evidence="1" type="ORF">DSO57_1014619</name>
</gene>
<dbReference type="EMBL" id="QTSX02000056">
    <property type="protein sequence ID" value="KAJ9089281.1"/>
    <property type="molecule type" value="Genomic_DNA"/>
</dbReference>
<protein>
    <submittedName>
        <fullName evidence="1">Kinase-regulated stress-responsive transcription factor skn7</fullName>
    </submittedName>
</protein>
<reference evidence="1" key="1">
    <citation type="submission" date="2022-04" db="EMBL/GenBank/DDBJ databases">
        <title>Genome of the entomopathogenic fungus Entomophthora muscae.</title>
        <authorList>
            <person name="Elya C."/>
            <person name="Lovett B.R."/>
            <person name="Lee E."/>
            <person name="Macias A.M."/>
            <person name="Hajek A.E."/>
            <person name="De Bivort B.L."/>
            <person name="Kasson M.T."/>
            <person name="De Fine Licht H.H."/>
            <person name="Stajich J.E."/>
        </authorList>
    </citation>
    <scope>NUCLEOTIDE SEQUENCE</scope>
    <source>
        <strain evidence="1">Berkeley</strain>
    </source>
</reference>
<organism evidence="1 2">
    <name type="scientific">Entomophthora muscae</name>
    <dbReference type="NCBI Taxonomy" id="34485"/>
    <lineage>
        <taxon>Eukaryota</taxon>
        <taxon>Fungi</taxon>
        <taxon>Fungi incertae sedis</taxon>
        <taxon>Zoopagomycota</taxon>
        <taxon>Entomophthoromycotina</taxon>
        <taxon>Entomophthoromycetes</taxon>
        <taxon>Entomophthorales</taxon>
        <taxon>Entomophthoraceae</taxon>
        <taxon>Entomophthora</taxon>
    </lineage>
</organism>
<proteinExistence type="predicted"/>
<dbReference type="Proteomes" id="UP001165960">
    <property type="component" value="Unassembled WGS sequence"/>
</dbReference>
<comment type="caution">
    <text evidence="1">The sequence shown here is derived from an EMBL/GenBank/DDBJ whole genome shotgun (WGS) entry which is preliminary data.</text>
</comment>